<name>A0A841FKR3_9ACTN</name>
<protein>
    <submittedName>
        <fullName evidence="1">Uncharacterized protein</fullName>
    </submittedName>
</protein>
<gene>
    <name evidence="1" type="ORF">HNR73_004356</name>
</gene>
<dbReference type="AlphaFoldDB" id="A0A841FKR3"/>
<comment type="caution">
    <text evidence="1">The sequence shown here is derived from an EMBL/GenBank/DDBJ whole genome shotgun (WGS) entry which is preliminary data.</text>
</comment>
<keyword evidence="2" id="KW-1185">Reference proteome</keyword>
<evidence type="ECO:0000313" key="1">
    <source>
        <dbReference type="EMBL" id="MBB6036485.1"/>
    </source>
</evidence>
<dbReference type="RefSeq" id="WP_184789329.1">
    <property type="nucleotide sequence ID" value="NZ_BONT01000030.1"/>
</dbReference>
<reference evidence="1 2" key="1">
    <citation type="submission" date="2020-08" db="EMBL/GenBank/DDBJ databases">
        <title>Genomic Encyclopedia of Type Strains, Phase IV (KMG-IV): sequencing the most valuable type-strain genomes for metagenomic binning, comparative biology and taxonomic classification.</title>
        <authorList>
            <person name="Goeker M."/>
        </authorList>
    </citation>
    <scope>NUCLEOTIDE SEQUENCE [LARGE SCALE GENOMIC DNA]</scope>
    <source>
        <strain evidence="1 2">YIM 65646</strain>
    </source>
</reference>
<sequence length="168" mass="18279">MARLFVWPGVNPSDPGGVDVILVVDPDHDRPQEAVGRLGDWGYEGDGALHIVRTDAWIERRLVGDRLTAEVYVYDTLVKQLKLDLAEFPRRSPVDPDAVLVLSVEAVVDAELYAEADGGTAVFCAEPGVTDEQVVEAIQNEEEWPMIFRPPPTAEDLGLVGPPPSPPA</sequence>
<proteinExistence type="predicted"/>
<accession>A0A841FKR3</accession>
<dbReference type="Proteomes" id="UP000548476">
    <property type="component" value="Unassembled WGS sequence"/>
</dbReference>
<dbReference type="EMBL" id="JACHGT010000009">
    <property type="protein sequence ID" value="MBB6036485.1"/>
    <property type="molecule type" value="Genomic_DNA"/>
</dbReference>
<organism evidence="1 2">
    <name type="scientific">Phytomonospora endophytica</name>
    <dbReference type="NCBI Taxonomy" id="714109"/>
    <lineage>
        <taxon>Bacteria</taxon>
        <taxon>Bacillati</taxon>
        <taxon>Actinomycetota</taxon>
        <taxon>Actinomycetes</taxon>
        <taxon>Micromonosporales</taxon>
        <taxon>Micromonosporaceae</taxon>
        <taxon>Phytomonospora</taxon>
    </lineage>
</organism>
<evidence type="ECO:0000313" key="2">
    <source>
        <dbReference type="Proteomes" id="UP000548476"/>
    </source>
</evidence>